<comment type="function">
    <text evidence="1 11">Required for nuclear membrane fusion during karyogamy.</text>
</comment>
<evidence type="ECO:0000256" key="2">
    <source>
        <dbReference type="ARBA" id="ARBA00010473"/>
    </source>
</evidence>
<evidence type="ECO:0000256" key="3">
    <source>
        <dbReference type="ARBA" id="ARBA00022459"/>
    </source>
</evidence>
<keyword evidence="3 11" id="KW-0415">Karyogamy</keyword>
<feature type="transmembrane region" description="Helical" evidence="11">
    <location>
        <begin position="416"/>
        <end position="436"/>
    </location>
</feature>
<evidence type="ECO:0000256" key="5">
    <source>
        <dbReference type="ARBA" id="ARBA00022729"/>
    </source>
</evidence>
<gene>
    <name evidence="13" type="ORF">EJ02DRAFT_350359</name>
</gene>
<dbReference type="Proteomes" id="UP000800038">
    <property type="component" value="Unassembled WGS sequence"/>
</dbReference>
<proteinExistence type="inferred from homology"/>
<dbReference type="InterPro" id="IPR007292">
    <property type="entry name" value="Nuclear_fusion_Kar5"/>
</dbReference>
<dbReference type="Pfam" id="PF04163">
    <property type="entry name" value="Tht1"/>
    <property type="match status" value="1"/>
</dbReference>
<evidence type="ECO:0000256" key="10">
    <source>
        <dbReference type="ARBA" id="ARBA00023242"/>
    </source>
</evidence>
<keyword evidence="7 11" id="KW-1133">Transmembrane helix</keyword>
<dbReference type="OrthoDB" id="5311848at2759"/>
<comment type="subcellular location">
    <subcellularLocation>
        <location evidence="11">Endoplasmic reticulum membrane</location>
    </subcellularLocation>
    <subcellularLocation>
        <location evidence="11">Nucleus membrane</location>
    </subcellularLocation>
</comment>
<feature type="transmembrane region" description="Helical" evidence="11">
    <location>
        <begin position="364"/>
        <end position="387"/>
    </location>
</feature>
<dbReference type="GO" id="GO:0031965">
    <property type="term" value="C:nuclear membrane"/>
    <property type="evidence" value="ECO:0007669"/>
    <property type="project" value="UniProtKB-SubCell"/>
</dbReference>
<evidence type="ECO:0000256" key="4">
    <source>
        <dbReference type="ARBA" id="ARBA00022692"/>
    </source>
</evidence>
<dbReference type="AlphaFoldDB" id="A0A6A5SKF3"/>
<dbReference type="GO" id="GO:0000742">
    <property type="term" value="P:karyogamy involved in conjugation with cellular fusion"/>
    <property type="evidence" value="ECO:0007669"/>
    <property type="project" value="UniProtKB-UniRule"/>
</dbReference>
<evidence type="ECO:0000256" key="11">
    <source>
        <dbReference type="RuleBase" id="RU368082"/>
    </source>
</evidence>
<evidence type="ECO:0000256" key="8">
    <source>
        <dbReference type="ARBA" id="ARBA00023136"/>
    </source>
</evidence>
<evidence type="ECO:0000256" key="12">
    <source>
        <dbReference type="SAM" id="Coils"/>
    </source>
</evidence>
<evidence type="ECO:0000256" key="9">
    <source>
        <dbReference type="ARBA" id="ARBA00023180"/>
    </source>
</evidence>
<sequence length="504" mass="55772">MAASHLMNECKLLEHAPDFAKSRPEAYLDTVKTEYAAKLAVCELLSAQPVNPVPPPNCDILVPSSRHCGKGGSWWHARPEVSNDKQCYPDFKEYQYTQCLKSLQSTPQFWTSFSNARQNAVVMCQASRDAIERENHLEIFKNLTQVLGSVTSTMQKTTEEYESLIREQRQYSEDARDSHQQLKEDIQAVQEKAVATVGALDDKFHTFMESSISGLITALADSQSNEIMRIHQSMQDFSQNLMGESSQLAKYFTGQLQQYHELALLGIQTSHEAQVDSYNVLSGYMGAAQDTINKTNDFAGLSLTKMDSIAQRLDNFETQTEHIAEGFAFLSAIPALVTLLFRGVVGTVGTLFIFAVLYKFSTKLATCTAGACCSVFFLHSCGVYDWLGSLPSRITDIHAQSLFATIANMSPTQKGAGIILLLWLGAYPICRFNAYLGTVINITLKRLLSPLWVHQYSNDGGMGFLPSIEIPAAAPHRRDNIIEYGAGYPGLSEHAINASTLIEA</sequence>
<evidence type="ECO:0000256" key="6">
    <source>
        <dbReference type="ARBA" id="ARBA00022824"/>
    </source>
</evidence>
<keyword evidence="14" id="KW-1185">Reference proteome</keyword>
<keyword evidence="12" id="KW-0175">Coiled coil</keyword>
<reference evidence="13" key="1">
    <citation type="journal article" date="2020" name="Stud. Mycol.">
        <title>101 Dothideomycetes genomes: a test case for predicting lifestyles and emergence of pathogens.</title>
        <authorList>
            <person name="Haridas S."/>
            <person name="Albert R."/>
            <person name="Binder M."/>
            <person name="Bloem J."/>
            <person name="Labutti K."/>
            <person name="Salamov A."/>
            <person name="Andreopoulos B."/>
            <person name="Baker S."/>
            <person name="Barry K."/>
            <person name="Bills G."/>
            <person name="Bluhm B."/>
            <person name="Cannon C."/>
            <person name="Castanera R."/>
            <person name="Culley D."/>
            <person name="Daum C."/>
            <person name="Ezra D."/>
            <person name="Gonzalez J."/>
            <person name="Henrissat B."/>
            <person name="Kuo A."/>
            <person name="Liang C."/>
            <person name="Lipzen A."/>
            <person name="Lutzoni F."/>
            <person name="Magnuson J."/>
            <person name="Mondo S."/>
            <person name="Nolan M."/>
            <person name="Ohm R."/>
            <person name="Pangilinan J."/>
            <person name="Park H.-J."/>
            <person name="Ramirez L."/>
            <person name="Alfaro M."/>
            <person name="Sun H."/>
            <person name="Tritt A."/>
            <person name="Yoshinaga Y."/>
            <person name="Zwiers L.-H."/>
            <person name="Turgeon B."/>
            <person name="Goodwin S."/>
            <person name="Spatafora J."/>
            <person name="Crous P."/>
            <person name="Grigoriev I."/>
        </authorList>
    </citation>
    <scope>NUCLEOTIDE SEQUENCE</scope>
    <source>
        <strain evidence="13">CBS 161.51</strain>
    </source>
</reference>
<evidence type="ECO:0000256" key="7">
    <source>
        <dbReference type="ARBA" id="ARBA00022989"/>
    </source>
</evidence>
<evidence type="ECO:0000256" key="1">
    <source>
        <dbReference type="ARBA" id="ARBA00003389"/>
    </source>
</evidence>
<keyword evidence="8 11" id="KW-0472">Membrane</keyword>
<evidence type="ECO:0000313" key="13">
    <source>
        <dbReference type="EMBL" id="KAF1940302.1"/>
    </source>
</evidence>
<dbReference type="EMBL" id="ML976065">
    <property type="protein sequence ID" value="KAF1940302.1"/>
    <property type="molecule type" value="Genomic_DNA"/>
</dbReference>
<evidence type="ECO:0008006" key="15">
    <source>
        <dbReference type="Google" id="ProtNLM"/>
    </source>
</evidence>
<dbReference type="PANTHER" id="PTHR28012">
    <property type="entry name" value="NUCLEAR FUSION PROTEIN KAR5"/>
    <property type="match status" value="1"/>
</dbReference>
<keyword evidence="4 11" id="KW-0812">Transmembrane</keyword>
<keyword evidence="10 11" id="KW-0539">Nucleus</keyword>
<comment type="similarity">
    <text evidence="2 11">Belongs to the KAR5 family.</text>
</comment>
<keyword evidence="6 11" id="KW-0256">Endoplasmic reticulum</keyword>
<protein>
    <recommendedName>
        <fullName evidence="15">Nuclear membrane fusion protein Kar5</fullName>
    </recommendedName>
</protein>
<organism evidence="13 14">
    <name type="scientific">Clathrospora elynae</name>
    <dbReference type="NCBI Taxonomy" id="706981"/>
    <lineage>
        <taxon>Eukaryota</taxon>
        <taxon>Fungi</taxon>
        <taxon>Dikarya</taxon>
        <taxon>Ascomycota</taxon>
        <taxon>Pezizomycotina</taxon>
        <taxon>Dothideomycetes</taxon>
        <taxon>Pleosporomycetidae</taxon>
        <taxon>Pleosporales</taxon>
        <taxon>Diademaceae</taxon>
        <taxon>Clathrospora</taxon>
    </lineage>
</organism>
<name>A0A6A5SKF3_9PLEO</name>
<dbReference type="GO" id="GO:0048288">
    <property type="term" value="P:nuclear membrane fusion involved in karyogamy"/>
    <property type="evidence" value="ECO:0007669"/>
    <property type="project" value="UniProtKB-UniRule"/>
</dbReference>
<feature type="coiled-coil region" evidence="12">
    <location>
        <begin position="154"/>
        <end position="192"/>
    </location>
</feature>
<evidence type="ECO:0000313" key="14">
    <source>
        <dbReference type="Proteomes" id="UP000800038"/>
    </source>
</evidence>
<dbReference type="PANTHER" id="PTHR28012:SF1">
    <property type="entry name" value="NUCLEAR FUSION PROTEIN KAR5"/>
    <property type="match status" value="1"/>
</dbReference>
<dbReference type="GO" id="GO:0005789">
    <property type="term" value="C:endoplasmic reticulum membrane"/>
    <property type="evidence" value="ECO:0007669"/>
    <property type="project" value="UniProtKB-SubCell"/>
</dbReference>
<accession>A0A6A5SKF3</accession>
<feature type="transmembrane region" description="Helical" evidence="11">
    <location>
        <begin position="327"/>
        <end position="357"/>
    </location>
</feature>
<keyword evidence="9" id="KW-0325">Glycoprotein</keyword>
<keyword evidence="5 11" id="KW-0732">Signal</keyword>